<keyword evidence="14" id="KW-1185">Reference proteome</keyword>
<dbReference type="GO" id="GO:0004852">
    <property type="term" value="F:uroporphyrinogen-III synthase activity"/>
    <property type="evidence" value="ECO:0007669"/>
    <property type="project" value="UniProtKB-EC"/>
</dbReference>
<evidence type="ECO:0000256" key="1">
    <source>
        <dbReference type="ARBA" id="ARBA00004772"/>
    </source>
</evidence>
<evidence type="ECO:0000256" key="2">
    <source>
        <dbReference type="ARBA" id="ARBA00008133"/>
    </source>
</evidence>
<evidence type="ECO:0000313" key="14">
    <source>
        <dbReference type="Proteomes" id="UP001497623"/>
    </source>
</evidence>
<keyword evidence="5" id="KW-0456">Lyase</keyword>
<proteinExistence type="inferred from homology"/>
<evidence type="ECO:0000256" key="6">
    <source>
        <dbReference type="ARBA" id="ARBA00023244"/>
    </source>
</evidence>
<evidence type="ECO:0000256" key="10">
    <source>
        <dbReference type="ARBA" id="ARBA00048617"/>
    </source>
</evidence>
<dbReference type="PANTHER" id="PTHR12390:SF0">
    <property type="entry name" value="UROPORPHYRINOGEN-III SYNTHASE"/>
    <property type="match status" value="1"/>
</dbReference>
<comment type="caution">
    <text evidence="13">The sequence shown here is derived from an EMBL/GenBank/DDBJ whole genome shotgun (WGS) entry which is preliminary data.</text>
</comment>
<dbReference type="InterPro" id="IPR039793">
    <property type="entry name" value="UROS/Hem4"/>
</dbReference>
<comment type="catalytic activity">
    <reaction evidence="10">
        <text>hydroxymethylbilane = uroporphyrinogen III + H2O</text>
        <dbReference type="Rhea" id="RHEA:18965"/>
        <dbReference type="ChEBI" id="CHEBI:15377"/>
        <dbReference type="ChEBI" id="CHEBI:57308"/>
        <dbReference type="ChEBI" id="CHEBI:57845"/>
        <dbReference type="EC" id="4.2.1.75"/>
    </reaction>
</comment>
<feature type="domain" description="Tetrapyrrole biosynthesis uroporphyrinogen III synthase" evidence="12">
    <location>
        <begin position="15"/>
        <end position="244"/>
    </location>
</feature>
<keyword evidence="6" id="KW-0627">Porphyrin biosynthesis</keyword>
<comment type="pathway">
    <text evidence="1">Porphyrin-containing compound metabolism; protoporphyrin-IX biosynthesis; coproporphyrinogen-III from 5-aminolevulinate: step 3/4.</text>
</comment>
<organism evidence="13 14">
    <name type="scientific">Meganyctiphanes norvegica</name>
    <name type="common">Northern krill</name>
    <name type="synonym">Thysanopoda norvegica</name>
    <dbReference type="NCBI Taxonomy" id="48144"/>
    <lineage>
        <taxon>Eukaryota</taxon>
        <taxon>Metazoa</taxon>
        <taxon>Ecdysozoa</taxon>
        <taxon>Arthropoda</taxon>
        <taxon>Crustacea</taxon>
        <taxon>Multicrustacea</taxon>
        <taxon>Malacostraca</taxon>
        <taxon>Eumalacostraca</taxon>
        <taxon>Eucarida</taxon>
        <taxon>Euphausiacea</taxon>
        <taxon>Euphausiidae</taxon>
        <taxon>Meganyctiphanes</taxon>
    </lineage>
</organism>
<evidence type="ECO:0000256" key="3">
    <source>
        <dbReference type="ARBA" id="ARBA00013109"/>
    </source>
</evidence>
<name>A0AAV2QJ18_MEGNR</name>
<dbReference type="FunFam" id="3.40.50.10090:FF:000003">
    <property type="entry name" value="uroporphyrinogen-III synthase"/>
    <property type="match status" value="1"/>
</dbReference>
<evidence type="ECO:0000256" key="5">
    <source>
        <dbReference type="ARBA" id="ARBA00023239"/>
    </source>
</evidence>
<protein>
    <recommendedName>
        <fullName evidence="9">Uroporphyrinogen-III synthase</fullName>
        <ecNumber evidence="3">4.2.1.75</ecNumber>
    </recommendedName>
    <alternativeName>
        <fullName evidence="8">Hydroxymethylbilane hydrolyase [cyclizing]</fullName>
    </alternativeName>
    <alternativeName>
        <fullName evidence="7">Uroporphyrinogen-III cosynthase</fullName>
    </alternativeName>
</protein>
<sequence>MSNVWLLKSGDDDGRYSDTLNRNGFSCHSIPALTFNFVNQGPLQNAFERPLDHSGLIFTSPRAVEAVGKIYSKIKVEYHHEWSTKKIFVVGEATAAAVSKELKMPTIGQESGNAQQLAPIIIRETKAFDKPLLFPCGNIKRDELPRLLANADRDFRALTCYETSQHPSLKSKIQDLISKGLRPNCIVFFSPSGVSYVLPILKSAGFDLTGMKIIAIGPATNSALVQSSIPVSGVCNTPSPEGLLHILKSPL</sequence>
<keyword evidence="4" id="KW-0350">Heme biosynthesis</keyword>
<evidence type="ECO:0000256" key="8">
    <source>
        <dbReference type="ARBA" id="ARBA00032649"/>
    </source>
</evidence>
<dbReference type="Gene3D" id="3.40.50.10090">
    <property type="match status" value="2"/>
</dbReference>
<dbReference type="EMBL" id="CAXKWB010006618">
    <property type="protein sequence ID" value="CAL4083635.1"/>
    <property type="molecule type" value="Genomic_DNA"/>
</dbReference>
<dbReference type="SUPFAM" id="SSF69618">
    <property type="entry name" value="HemD-like"/>
    <property type="match status" value="1"/>
</dbReference>
<dbReference type="CDD" id="cd06578">
    <property type="entry name" value="HemD"/>
    <property type="match status" value="1"/>
</dbReference>
<evidence type="ECO:0000313" key="13">
    <source>
        <dbReference type="EMBL" id="CAL4083635.1"/>
    </source>
</evidence>
<evidence type="ECO:0000259" key="12">
    <source>
        <dbReference type="Pfam" id="PF02602"/>
    </source>
</evidence>
<dbReference type="PANTHER" id="PTHR12390">
    <property type="entry name" value="UROPORPHYRINOGEN III SYNTHASE"/>
    <property type="match status" value="1"/>
</dbReference>
<dbReference type="Proteomes" id="UP001497623">
    <property type="component" value="Unassembled WGS sequence"/>
</dbReference>
<evidence type="ECO:0000256" key="11">
    <source>
        <dbReference type="ARBA" id="ARBA00060039"/>
    </source>
</evidence>
<evidence type="ECO:0000256" key="9">
    <source>
        <dbReference type="ARBA" id="ARBA00040167"/>
    </source>
</evidence>
<comment type="similarity">
    <text evidence="2">Belongs to the uroporphyrinogen-III synthase family.</text>
</comment>
<accession>A0AAV2QJ18</accession>
<dbReference type="GO" id="GO:0006780">
    <property type="term" value="P:uroporphyrinogen III biosynthetic process"/>
    <property type="evidence" value="ECO:0007669"/>
    <property type="project" value="InterPro"/>
</dbReference>
<reference evidence="13 14" key="1">
    <citation type="submission" date="2024-05" db="EMBL/GenBank/DDBJ databases">
        <authorList>
            <person name="Wallberg A."/>
        </authorList>
    </citation>
    <scope>NUCLEOTIDE SEQUENCE [LARGE SCALE GENOMIC DNA]</scope>
</reference>
<dbReference type="GO" id="GO:0005829">
    <property type="term" value="C:cytosol"/>
    <property type="evidence" value="ECO:0007669"/>
    <property type="project" value="TreeGrafter"/>
</dbReference>
<evidence type="ECO:0000256" key="7">
    <source>
        <dbReference type="ARBA" id="ARBA00031702"/>
    </source>
</evidence>
<gene>
    <name evidence="13" type="ORF">MNOR_LOCUS12195</name>
</gene>
<dbReference type="Pfam" id="PF02602">
    <property type="entry name" value="HEM4"/>
    <property type="match status" value="1"/>
</dbReference>
<dbReference type="InterPro" id="IPR003754">
    <property type="entry name" value="4pyrrol_synth_uPrphyn_synth"/>
</dbReference>
<dbReference type="EC" id="4.2.1.75" evidence="3"/>
<dbReference type="AlphaFoldDB" id="A0AAV2QJ18"/>
<dbReference type="GO" id="GO:0006785">
    <property type="term" value="P:heme B biosynthetic process"/>
    <property type="evidence" value="ECO:0007669"/>
    <property type="project" value="UniProtKB-ARBA"/>
</dbReference>
<evidence type="ECO:0000256" key="4">
    <source>
        <dbReference type="ARBA" id="ARBA00023133"/>
    </source>
</evidence>
<comment type="function">
    <text evidence="11">Catalyzes cyclization of the linear tetrapyrrole, hydroxymethylbilane, to the macrocyclic uroporphyrinogen III, the branch point for the various sub-pathways leading to the wide diversity of porphyrins. Porphyrins act as cofactors for a multitude of enzymes that perform a variety of processes within the cell such as methionine synthesis (vitamin B12) or oxygen transport (heme).</text>
</comment>
<dbReference type="InterPro" id="IPR036108">
    <property type="entry name" value="4pyrrol_syn_uPrphyn_synt_sf"/>
</dbReference>